<feature type="region of interest" description="Disordered" evidence="1">
    <location>
        <begin position="86"/>
        <end position="210"/>
    </location>
</feature>
<proteinExistence type="predicted"/>
<reference evidence="3" key="1">
    <citation type="submission" date="2016-03" db="EMBL/GenBank/DDBJ databases">
        <authorList>
            <person name="Guldener U."/>
        </authorList>
    </citation>
    <scope>NUCLEOTIDE SEQUENCE [LARGE SCALE GENOMIC DNA]</scope>
    <source>
        <strain evidence="3">04CH-RAC-A.6.1</strain>
    </source>
</reference>
<evidence type="ECO:0000313" key="3">
    <source>
        <dbReference type="Proteomes" id="UP000178912"/>
    </source>
</evidence>
<evidence type="ECO:0000313" key="2">
    <source>
        <dbReference type="EMBL" id="CZS97301.1"/>
    </source>
</evidence>
<evidence type="ECO:0000256" key="1">
    <source>
        <dbReference type="SAM" id="MobiDB-lite"/>
    </source>
</evidence>
<organism evidence="2 3">
    <name type="scientific">Rhynchosporium agropyri</name>
    <dbReference type="NCBI Taxonomy" id="914238"/>
    <lineage>
        <taxon>Eukaryota</taxon>
        <taxon>Fungi</taxon>
        <taxon>Dikarya</taxon>
        <taxon>Ascomycota</taxon>
        <taxon>Pezizomycotina</taxon>
        <taxon>Leotiomycetes</taxon>
        <taxon>Helotiales</taxon>
        <taxon>Ploettnerulaceae</taxon>
        <taxon>Rhynchosporium</taxon>
    </lineage>
</organism>
<sequence length="388" mass="44461">MTQRESSQIPELLQLSPASPLNVLGSPLFAPGPATTTKAPRESTFSPRAEEKSTGEPQEELGGGACKYEETEDYLRGYQAALDEMRNFTSASNNRSSSPKRRSQASATHHSVPFHSEFRRRNNYFQNENTEQCDADHETSSTSSAIFSHDNESEDHEPPSYTSRSDSRCSDHIKWDNRPHSIRRRRYSQSPHPSHKPSARGNHARDHTPSTTRFLSWQSFLKQIYREGRMERIADELEVPDGQDLDTDINIPEKSCWTGPGICYNQPTGRTELLDRTTYSSSPTQISDVLQEDKDNYTRSLLRLLEHGEEGWKEIEEWYTTVLGVHPRRRPLLFQAIYPVKHAFSSRNDSPVLHGCDHEARDRFNDARAKSAWADTNRNGSKKERLRW</sequence>
<feature type="compositionally biased region" description="Basic residues" evidence="1">
    <location>
        <begin position="180"/>
        <end position="198"/>
    </location>
</feature>
<feature type="compositionally biased region" description="Polar residues" evidence="1">
    <location>
        <begin position="34"/>
        <end position="46"/>
    </location>
</feature>
<feature type="compositionally biased region" description="Basic and acidic residues" evidence="1">
    <location>
        <begin position="165"/>
        <end position="179"/>
    </location>
</feature>
<keyword evidence="3" id="KW-1185">Reference proteome</keyword>
<dbReference type="AlphaFoldDB" id="A0A1E1KH18"/>
<accession>A0A1E1KH18</accession>
<feature type="compositionally biased region" description="Polar residues" evidence="1">
    <location>
        <begin position="123"/>
        <end position="132"/>
    </location>
</feature>
<feature type="region of interest" description="Disordered" evidence="1">
    <location>
        <begin position="1"/>
        <end position="66"/>
    </location>
</feature>
<dbReference type="Proteomes" id="UP000178912">
    <property type="component" value="Unassembled WGS sequence"/>
</dbReference>
<dbReference type="EMBL" id="FJUX01000031">
    <property type="protein sequence ID" value="CZS97301.1"/>
    <property type="molecule type" value="Genomic_DNA"/>
</dbReference>
<name>A0A1E1KH18_9HELO</name>
<feature type="compositionally biased region" description="Low complexity" evidence="1">
    <location>
        <begin position="87"/>
        <end position="97"/>
    </location>
</feature>
<protein>
    <submittedName>
        <fullName evidence="2">Uncharacterized protein</fullName>
    </submittedName>
</protein>
<gene>
    <name evidence="2" type="ORF">RAG0_06446</name>
</gene>